<proteinExistence type="inferred from homology"/>
<dbReference type="GO" id="GO:0005768">
    <property type="term" value="C:endosome"/>
    <property type="evidence" value="ECO:0007669"/>
    <property type="project" value="UniProtKB-SubCell"/>
</dbReference>
<dbReference type="GeneTree" id="ENSGT00390000011343"/>
<evidence type="ECO:0000256" key="5">
    <source>
        <dbReference type="ARBA" id="ARBA00022927"/>
    </source>
</evidence>
<dbReference type="AlphaFoldDB" id="A0A1D5R9G6"/>
<dbReference type="InterPro" id="IPR029705">
    <property type="entry name" value="VPS35L"/>
</dbReference>
<dbReference type="VGNC" id="VGNC:79446">
    <property type="gene designation" value="VPS35L"/>
</dbReference>
<feature type="region of interest" description="Disordered" evidence="7">
    <location>
        <begin position="219"/>
        <end position="239"/>
    </location>
</feature>
<dbReference type="VEuPathDB" id="HostDB:ENSMMUG00000013338"/>
<keyword evidence="9" id="KW-1185">Reference proteome</keyword>
<evidence type="ECO:0000256" key="1">
    <source>
        <dbReference type="ARBA" id="ARBA00004177"/>
    </source>
</evidence>
<reference evidence="8" key="3">
    <citation type="submission" date="2025-08" db="UniProtKB">
        <authorList>
            <consortium name="Ensembl"/>
        </authorList>
    </citation>
    <scope>IDENTIFICATION</scope>
    <source>
        <strain evidence="8">17573</strain>
    </source>
</reference>
<dbReference type="PANTHER" id="PTHR13673">
    <property type="entry name" value="ESOPHAGEAL CANCER ASSOCIATED PROTEIN"/>
    <property type="match status" value="1"/>
</dbReference>
<gene>
    <name evidence="8 10" type="primary">VPS35L</name>
</gene>
<keyword evidence="4" id="KW-0967">Endosome</keyword>
<evidence type="ECO:0000256" key="6">
    <source>
        <dbReference type="ARBA" id="ARBA00023838"/>
    </source>
</evidence>
<reference evidence="8" key="2">
    <citation type="submission" date="2019-01" db="EMBL/GenBank/DDBJ databases">
        <authorList>
            <person name="Graves T."/>
            <person name="Eichler E.E."/>
            <person name="Wilson R.K."/>
        </authorList>
    </citation>
    <scope>NUCLEOTIDE SEQUENCE [LARGE SCALE GENOMIC DNA]</scope>
    <source>
        <strain evidence="8">17573</strain>
    </source>
</reference>
<dbReference type="SUPFAM" id="SSF48371">
    <property type="entry name" value="ARM repeat"/>
    <property type="match status" value="1"/>
</dbReference>
<reference evidence="9" key="1">
    <citation type="journal article" date="2007" name="Science">
        <title>Evolutionary and biomedical insights from the rhesus macaque genome.</title>
        <authorList>
            <person name="Gibbs R.A."/>
            <person name="Rogers J."/>
            <person name="Katze M.G."/>
            <person name="Bumgarner R."/>
            <person name="Weinstock G.M."/>
            <person name="Mardis E.R."/>
            <person name="Remington K.A."/>
            <person name="Strausberg R.L."/>
            <person name="Venter J.C."/>
            <person name="Wilson R.K."/>
            <person name="Batzer M.A."/>
            <person name="Bustamante C.D."/>
            <person name="Eichler E.E."/>
            <person name="Hahn M.W."/>
            <person name="Hardison R.C."/>
            <person name="Makova K.D."/>
            <person name="Miller W."/>
            <person name="Milosavljevic A."/>
            <person name="Palermo R.E."/>
            <person name="Siepel A."/>
            <person name="Sikela J.M."/>
            <person name="Attaway T."/>
            <person name="Bell S."/>
            <person name="Bernard K.E."/>
            <person name="Buhay C.J."/>
            <person name="Chandrabose M.N."/>
            <person name="Dao M."/>
            <person name="Davis C."/>
            <person name="Delehaunty K.D."/>
            <person name="Ding Y."/>
            <person name="Dinh H.H."/>
            <person name="Dugan-Rocha S."/>
            <person name="Fulton L.A."/>
            <person name="Gabisi R.A."/>
            <person name="Garner T.T."/>
            <person name="Godfrey J."/>
            <person name="Hawes A.C."/>
            <person name="Hernandez J."/>
            <person name="Hines S."/>
            <person name="Holder M."/>
            <person name="Hume J."/>
            <person name="Jhangiani S.N."/>
            <person name="Joshi V."/>
            <person name="Khan Z.M."/>
            <person name="Kirkness E.F."/>
            <person name="Cree A."/>
            <person name="Fowler R.G."/>
            <person name="Lee S."/>
            <person name="Lewis L.R."/>
            <person name="Li Z."/>
            <person name="Liu Y.-S."/>
            <person name="Moore S.M."/>
            <person name="Muzny D."/>
            <person name="Nazareth L.V."/>
            <person name="Ngo D.N."/>
            <person name="Okwuonu G.O."/>
            <person name="Pai G."/>
            <person name="Parker D."/>
            <person name="Paul H.A."/>
            <person name="Pfannkoch C."/>
            <person name="Pohl C.S."/>
            <person name="Rogers Y.-H.C."/>
            <person name="Ruiz S.J."/>
            <person name="Sabo A."/>
            <person name="Santibanez J."/>
            <person name="Schneider B.W."/>
            <person name="Smith S.M."/>
            <person name="Sodergren E."/>
            <person name="Svatek A.F."/>
            <person name="Utterback T.R."/>
            <person name="Vattathil S."/>
            <person name="Warren W."/>
            <person name="White C.S."/>
            <person name="Chinwalla A.T."/>
            <person name="Feng Y."/>
            <person name="Halpern A.L."/>
            <person name="Hillier L.W."/>
            <person name="Huang X."/>
            <person name="Minx P."/>
            <person name="Nelson J.O."/>
            <person name="Pepin K.H."/>
            <person name="Qin X."/>
            <person name="Sutton G.G."/>
            <person name="Venter E."/>
            <person name="Walenz B.P."/>
            <person name="Wallis J.W."/>
            <person name="Worley K.C."/>
            <person name="Yang S.-P."/>
            <person name="Jones S.M."/>
            <person name="Marra M.A."/>
            <person name="Rocchi M."/>
            <person name="Schein J.E."/>
            <person name="Baertsch R."/>
            <person name="Clarke L."/>
            <person name="Csuros M."/>
            <person name="Glasscock J."/>
            <person name="Harris R.A."/>
            <person name="Havlak P."/>
            <person name="Jackson A.R."/>
            <person name="Jiang H."/>
            <person name="Liu Y."/>
            <person name="Messina D.N."/>
            <person name="Shen Y."/>
            <person name="Song H.X.-Z."/>
            <person name="Wylie T."/>
            <person name="Zhang L."/>
            <person name="Birney E."/>
            <person name="Han K."/>
            <person name="Konkel M.K."/>
            <person name="Lee J."/>
            <person name="Smit A.F.A."/>
            <person name="Ullmer B."/>
            <person name="Wang H."/>
            <person name="Xing J."/>
            <person name="Burhans R."/>
            <person name="Cheng Z."/>
            <person name="Karro J.E."/>
            <person name="Ma J."/>
            <person name="Raney B."/>
            <person name="She X."/>
            <person name="Cox M.J."/>
            <person name="Demuth J.P."/>
            <person name="Dumas L.J."/>
            <person name="Han S.-G."/>
            <person name="Hopkins J."/>
            <person name="Karimpour-Fard A."/>
            <person name="Kim Y.H."/>
            <person name="Pollack J.R."/>
            <person name="Vinar T."/>
            <person name="Addo-Quaye C."/>
            <person name="Degenhardt J."/>
            <person name="Denby A."/>
            <person name="Hubisz M.J."/>
            <person name="Indap A."/>
            <person name="Kosiol C."/>
            <person name="Lahn B.T."/>
            <person name="Lawson H.A."/>
            <person name="Marklein A."/>
            <person name="Nielsen R."/>
            <person name="Vallender E.J."/>
            <person name="Clark A.G."/>
            <person name="Ferguson B."/>
            <person name="Hernandez R.D."/>
            <person name="Hirani K."/>
            <person name="Kehrer-Sawatzki H."/>
            <person name="Kolb J."/>
            <person name="Patil S."/>
            <person name="Pu L.-L."/>
            <person name="Ren Y."/>
            <person name="Smith D.G."/>
            <person name="Wheeler D.A."/>
            <person name="Schenck I."/>
            <person name="Ball E.V."/>
            <person name="Chen R."/>
            <person name="Cooper D.N."/>
            <person name="Giardine B."/>
            <person name="Hsu F."/>
            <person name="Kent W.J."/>
            <person name="Lesk A."/>
            <person name="Nelson D.L."/>
            <person name="O'brien W.E."/>
            <person name="Pruefer K."/>
            <person name="Stenson P.D."/>
            <person name="Wallace J.C."/>
            <person name="Ke H."/>
            <person name="Liu X.-M."/>
            <person name="Wang P."/>
            <person name="Xiang A.P."/>
            <person name="Yang F."/>
            <person name="Barber G.P."/>
            <person name="Haussler D."/>
            <person name="Karolchik D."/>
            <person name="Kern A.D."/>
            <person name="Kuhn R.M."/>
            <person name="Smith K.E."/>
            <person name="Zwieg A.S."/>
        </authorList>
    </citation>
    <scope>NUCLEOTIDE SEQUENCE [LARGE SCALE GENOMIC DNA]</scope>
    <source>
        <strain evidence="9">17573</strain>
    </source>
</reference>
<feature type="region of interest" description="Disordered" evidence="7">
    <location>
        <begin position="169"/>
        <end position="195"/>
    </location>
</feature>
<evidence type="ECO:0000256" key="7">
    <source>
        <dbReference type="SAM" id="MobiDB-lite"/>
    </source>
</evidence>
<dbReference type="GO" id="GO:0032456">
    <property type="term" value="P:endocytic recycling"/>
    <property type="evidence" value="ECO:0007669"/>
    <property type="project" value="InterPro"/>
</dbReference>
<accession>A0A1D5R9G6</accession>
<protein>
    <recommendedName>
        <fullName evidence="6">VPS35 endosomal protein-sorting factor-like</fullName>
    </recommendedName>
</protein>
<comment type="similarity">
    <text evidence="2">Belongs to the VPS35L family.</text>
</comment>
<evidence type="ECO:0000256" key="2">
    <source>
        <dbReference type="ARBA" id="ARBA00010704"/>
    </source>
</evidence>
<evidence type="ECO:0000256" key="4">
    <source>
        <dbReference type="ARBA" id="ARBA00022753"/>
    </source>
</evidence>
<keyword evidence="5" id="KW-0653">Protein transport</keyword>
<evidence type="ECO:0000313" key="9">
    <source>
        <dbReference type="Proteomes" id="UP000006718"/>
    </source>
</evidence>
<feature type="compositionally biased region" description="Low complexity" evidence="7">
    <location>
        <begin position="179"/>
        <end position="195"/>
    </location>
</feature>
<dbReference type="Proteomes" id="UP000006718">
    <property type="component" value="Chromosome 20"/>
</dbReference>
<dbReference type="ExpressionAtlas" id="A0A1D5R9G6">
    <property type="expression patterns" value="baseline"/>
</dbReference>
<dbReference type="Bgee" id="ENSMMUG00000013338">
    <property type="expression patterns" value="Expressed in adipose tissue and 20 other cell types or tissues"/>
</dbReference>
<dbReference type="GO" id="GO:0015031">
    <property type="term" value="P:protein transport"/>
    <property type="evidence" value="ECO:0007669"/>
    <property type="project" value="UniProtKB-KW"/>
</dbReference>
<evidence type="ECO:0000313" key="10">
    <source>
        <dbReference type="VGNC" id="VGNC:79446"/>
    </source>
</evidence>
<sequence length="997" mass="112662">MTPAGGTTRHCRQLPFTIMAHRNSRARWPRPTLLLRSMAPAEVVTWAVRSGQLPLTSMASAENEVCTVRSVACPSQTWRPQKVQCGLSGAGQVPFTNMAAGVEGRGGVWMGSRADGPRTSGHVTGKMAVFPWHSRNRNYKAEFASCRLEAVPLEFGDYHPLKPITVTESKTKKVNRKGSTSSTSSSSSSSVVDPLSSVLDGTDPLSMFAATADPVALAAATDSSRRKRDRDDNSVVGSDFEPWANKRGEILARYTTTEKLSINLFMGSEKGKAGTATLAMSEKVRTRLEELDDFEEGSQKELLNLTQQDYVNRIEELNQSLKDAWASDQKVKALKIVIQCSKLLSDTSVIQFYPSKFVLITDILDTFGKLVYERIFSMCVDNRSVLPDHFSPENANDTAKETCLNWFFKIASIRELIPRFYVEASILKCNKFLSKTGISECLPRLTCMIRGIGDPLVSVYARAYLCRVGMEVAPHLKETLNKNFFDFLLTFKQIHGDTVQNQLVVQGVELPSYLPLYPPAMDWIFQCISYHAPEDYINCAEVWVEYTCKHFTKREVNTVLADVIKHMTPDRAFEDSYPQLQLIIKKVIAHFHDFSVLFSVEKFLPFLDMFQKESVRVEVCKCIMDAFIKHQQEPTKDPVILNALLHVCKTMHDSVNALTLEDEKRMLSYLINGFIKMVSFGRDFEQQLSFYVESRSMFCNLEPVLVQLIHSVNRLAMETRKLMKGNHSRKTAAFVRACVAYCFITIPSLAGIFTRLNLYLHSGQVALANQCLSQADAFFKAAISLIPEVPKMINIDGKMRPSESFLLEFLCNFFSTLLIVPDHPEHGVLFLVRELLNVIQDYTWEDNSDEKIRIYTCVLHLLSAMSQETYLYHIDKVDSNDSLYGGDSKFLAENNKLCETVMAQILEHLKTLAKDEALKRQSSLGLSFFNSILAHGDLRNNKLNQLSVNLWHLAQRHGCADTRTMVKTLEYIKKQSKQPDMTHLTELALRLPLQTRT</sequence>
<dbReference type="InterPro" id="IPR016024">
    <property type="entry name" value="ARM-type_fold"/>
</dbReference>
<organism evidence="8 9">
    <name type="scientific">Macaca mulatta</name>
    <name type="common">Rhesus macaque</name>
    <dbReference type="NCBI Taxonomy" id="9544"/>
    <lineage>
        <taxon>Eukaryota</taxon>
        <taxon>Metazoa</taxon>
        <taxon>Chordata</taxon>
        <taxon>Craniata</taxon>
        <taxon>Vertebrata</taxon>
        <taxon>Euteleostomi</taxon>
        <taxon>Mammalia</taxon>
        <taxon>Eutheria</taxon>
        <taxon>Euarchontoglires</taxon>
        <taxon>Primates</taxon>
        <taxon>Haplorrhini</taxon>
        <taxon>Catarrhini</taxon>
        <taxon>Cercopithecidae</taxon>
        <taxon>Cercopithecinae</taxon>
        <taxon>Macaca</taxon>
    </lineage>
</organism>
<comment type="subcellular location">
    <subcellularLocation>
        <location evidence="1">Endosome</location>
    </subcellularLocation>
</comment>
<evidence type="ECO:0000313" key="8">
    <source>
        <dbReference type="Ensembl" id="ENSMMUP00000056957.2"/>
    </source>
</evidence>
<evidence type="ECO:0000256" key="3">
    <source>
        <dbReference type="ARBA" id="ARBA00022448"/>
    </source>
</evidence>
<name>A0A1D5R9G6_MACMU</name>
<dbReference type="Ensembl" id="ENSMMUT00000071435.2">
    <property type="protein sequence ID" value="ENSMMUP00000056957.2"/>
    <property type="gene ID" value="ENSMMUG00000013338.4"/>
</dbReference>
<dbReference type="PANTHER" id="PTHR13673:SF0">
    <property type="entry name" value="VPS35 ENDOSOMAL PROTEIN-SORTING FACTOR-LIKE"/>
    <property type="match status" value="1"/>
</dbReference>
<keyword evidence="3" id="KW-0813">Transport</keyword>
<reference evidence="8" key="4">
    <citation type="submission" date="2025-09" db="UniProtKB">
        <authorList>
            <consortium name="Ensembl"/>
        </authorList>
    </citation>
    <scope>IDENTIFICATION</scope>
    <source>
        <strain evidence="8">17573</strain>
    </source>
</reference>